<dbReference type="PROSITE" id="PS00138">
    <property type="entry name" value="SUBTILASE_SER"/>
    <property type="match status" value="1"/>
</dbReference>
<evidence type="ECO:0000256" key="5">
    <source>
        <dbReference type="PROSITE-ProRule" id="PRU01240"/>
    </source>
</evidence>
<keyword evidence="4 5" id="KW-0720">Serine protease</keyword>
<dbReference type="SUPFAM" id="SSF52743">
    <property type="entry name" value="Subtilisin-like"/>
    <property type="match status" value="1"/>
</dbReference>
<evidence type="ECO:0000256" key="6">
    <source>
        <dbReference type="SAM" id="MobiDB-lite"/>
    </source>
</evidence>
<dbReference type="PANTHER" id="PTHR43806:SF11">
    <property type="entry name" value="CEREVISIN-RELATED"/>
    <property type="match status" value="1"/>
</dbReference>
<proteinExistence type="inferred from homology"/>
<reference evidence="9 10" key="1">
    <citation type="submission" date="2023-08" db="EMBL/GenBank/DDBJ databases">
        <title>Rhodoferax potami sp. nov. and Rhodoferax mekongensis sp. nov., isolated from the Mekong River in Thailand.</title>
        <authorList>
            <person name="Kitikhun S."/>
            <person name="Charoenyingcharoen P."/>
            <person name="Siriarchawattana P."/>
            <person name="Likhitrattanapisal S."/>
            <person name="Nilsakha T."/>
            <person name="Chanpet A."/>
            <person name="Rattanawaree P."/>
            <person name="Ingsriswang S."/>
        </authorList>
    </citation>
    <scope>NUCLEOTIDE SEQUENCE [LARGE SCALE GENOMIC DNA]</scope>
    <source>
        <strain evidence="9 10">TBRC 17660</strain>
    </source>
</reference>
<evidence type="ECO:0000256" key="4">
    <source>
        <dbReference type="ARBA" id="ARBA00022825"/>
    </source>
</evidence>
<evidence type="ECO:0000256" key="7">
    <source>
        <dbReference type="SAM" id="SignalP"/>
    </source>
</evidence>
<keyword evidence="10" id="KW-1185">Reference proteome</keyword>
<dbReference type="Gene3D" id="3.40.50.200">
    <property type="entry name" value="Peptidase S8/S53 domain"/>
    <property type="match status" value="1"/>
</dbReference>
<dbReference type="InterPro" id="IPR023828">
    <property type="entry name" value="Peptidase_S8_Ser-AS"/>
</dbReference>
<dbReference type="Gene3D" id="2.60.40.10">
    <property type="entry name" value="Immunoglobulins"/>
    <property type="match status" value="1"/>
</dbReference>
<dbReference type="InterPro" id="IPR013783">
    <property type="entry name" value="Ig-like_fold"/>
</dbReference>
<feature type="region of interest" description="Disordered" evidence="6">
    <location>
        <begin position="225"/>
        <end position="249"/>
    </location>
</feature>
<dbReference type="Proteomes" id="UP001321700">
    <property type="component" value="Unassembled WGS sequence"/>
</dbReference>
<dbReference type="Pfam" id="PF00082">
    <property type="entry name" value="Peptidase_S8"/>
    <property type="match status" value="1"/>
</dbReference>
<feature type="signal peptide" evidence="7">
    <location>
        <begin position="1"/>
        <end position="25"/>
    </location>
</feature>
<dbReference type="InterPro" id="IPR015500">
    <property type="entry name" value="Peptidase_S8_subtilisin-rel"/>
</dbReference>
<evidence type="ECO:0000313" key="10">
    <source>
        <dbReference type="Proteomes" id="UP001321700"/>
    </source>
</evidence>
<evidence type="ECO:0000259" key="8">
    <source>
        <dbReference type="Pfam" id="PF00082"/>
    </source>
</evidence>
<dbReference type="EMBL" id="JAVBIK010000001">
    <property type="protein sequence ID" value="MDT7519952.1"/>
    <property type="molecule type" value="Genomic_DNA"/>
</dbReference>
<feature type="active site" description="Charge relay system" evidence="5">
    <location>
        <position position="195"/>
    </location>
</feature>
<dbReference type="PRINTS" id="PR00723">
    <property type="entry name" value="SUBTILISIN"/>
</dbReference>
<sequence length="646" mass="66281">MTPYLRLLRNATLSALALGAIPALAALPFTEGPPAKVARSAASLEGATYSRLIIKFKTPKESKAAHLFAETSDRERVQGLKERAASTVAGHELNLRHLKTIYNGIQVASTGAPLTRLEMQSVIAKLAKDPAVEYVEIDERVQAHLSPNDTFFSSLWNLKSPAGAVGGANFQLAWDRMIGSSTPVTGAGVIVAVLDSGYRPHPDLAANVLQGYDFISADNPPINTTFTTANDGDGRDDNPTDPGDWNSNASDCAVEDSSWHGTHVAGTIAAVANNSSGVIGGAFGAKILPVRVLGVCGGYSSDIQEGMYWAAGLRQVNGVTNPNIAKVINMSLGSTGSCSNSYRDAVNAVVAAGTTVVVSAGNDDGGPVSSPANCDGVIAVTAHTITGEKSSFANIGAQVALSAPGSSIFSTDNTGRTTPQSDAILLKSGTSMAAPHVAAAAALLLQIKPTLTPAQIAALLKNNTRPFRSGTVCASLTTCGTGMLDAFAAVKALQVSEGSASNTPPSMTSAPTQTGTEGIDLQFDVTAVDADSADTVTFSSSGLPAGATLSSTGRFRWSIPVLGTYSFTVTPSDTSRSGMPQTVTLTINSATLATASSSGGGGGTMSGWELALVALLAMRGLRKRRLPAHEETSHCKSANKPCPMGG</sequence>
<organism evidence="9 10">
    <name type="scientific">Rhodoferax potami</name>
    <dbReference type="NCBI Taxonomy" id="3068338"/>
    <lineage>
        <taxon>Bacteria</taxon>
        <taxon>Pseudomonadati</taxon>
        <taxon>Pseudomonadota</taxon>
        <taxon>Betaproteobacteria</taxon>
        <taxon>Burkholderiales</taxon>
        <taxon>Comamonadaceae</taxon>
        <taxon>Rhodoferax</taxon>
    </lineage>
</organism>
<evidence type="ECO:0000313" key="9">
    <source>
        <dbReference type="EMBL" id="MDT7519952.1"/>
    </source>
</evidence>
<dbReference type="InterPro" id="IPR000209">
    <property type="entry name" value="Peptidase_S8/S53_dom"/>
</dbReference>
<dbReference type="PANTHER" id="PTHR43806">
    <property type="entry name" value="PEPTIDASE S8"/>
    <property type="match status" value="1"/>
</dbReference>
<evidence type="ECO:0000256" key="2">
    <source>
        <dbReference type="ARBA" id="ARBA00022670"/>
    </source>
</evidence>
<feature type="chain" id="PRO_5047415490" evidence="7">
    <location>
        <begin position="26"/>
        <end position="646"/>
    </location>
</feature>
<name>A0ABU3KR97_9BURK</name>
<dbReference type="PROSITE" id="PS00137">
    <property type="entry name" value="SUBTILASE_HIS"/>
    <property type="match status" value="1"/>
</dbReference>
<dbReference type="RefSeq" id="WP_313875597.1">
    <property type="nucleotide sequence ID" value="NZ_JAVBIK010000001.1"/>
</dbReference>
<dbReference type="InterPro" id="IPR022398">
    <property type="entry name" value="Peptidase_S8_His-AS"/>
</dbReference>
<feature type="active site" description="Charge relay system" evidence="5">
    <location>
        <position position="260"/>
    </location>
</feature>
<dbReference type="InterPro" id="IPR036852">
    <property type="entry name" value="Peptidase_S8/S53_dom_sf"/>
</dbReference>
<dbReference type="InterPro" id="IPR050131">
    <property type="entry name" value="Peptidase_S8_subtilisin-like"/>
</dbReference>
<keyword evidence="2 5" id="KW-0645">Protease</keyword>
<evidence type="ECO:0000256" key="3">
    <source>
        <dbReference type="ARBA" id="ARBA00022801"/>
    </source>
</evidence>
<dbReference type="PROSITE" id="PS51892">
    <property type="entry name" value="SUBTILASE"/>
    <property type="match status" value="1"/>
</dbReference>
<dbReference type="Pfam" id="PF05345">
    <property type="entry name" value="He_PIG"/>
    <property type="match status" value="1"/>
</dbReference>
<feature type="active site" description="Charge relay system" evidence="5">
    <location>
        <position position="431"/>
    </location>
</feature>
<evidence type="ECO:0000256" key="1">
    <source>
        <dbReference type="ARBA" id="ARBA00011073"/>
    </source>
</evidence>
<comment type="similarity">
    <text evidence="1 5">Belongs to the peptidase S8 family.</text>
</comment>
<comment type="caution">
    <text evidence="9">The sequence shown here is derived from an EMBL/GenBank/DDBJ whole genome shotgun (WGS) entry which is preliminary data.</text>
</comment>
<keyword evidence="3 5" id="KW-0378">Hydrolase</keyword>
<feature type="domain" description="Peptidase S8/S53" evidence="8">
    <location>
        <begin position="186"/>
        <end position="464"/>
    </location>
</feature>
<keyword evidence="7" id="KW-0732">Signal</keyword>
<feature type="region of interest" description="Disordered" evidence="6">
    <location>
        <begin position="626"/>
        <end position="646"/>
    </location>
</feature>
<gene>
    <name evidence="9" type="ORF">RAE19_14745</name>
</gene>
<accession>A0ABU3KR97</accession>
<protein>
    <submittedName>
        <fullName evidence="9">S8 family serine peptidase</fullName>
    </submittedName>
</protein>